<dbReference type="RefSeq" id="WP_065727984.1">
    <property type="nucleotide sequence ID" value="NZ_CP016428.1"/>
</dbReference>
<evidence type="ECO:0000313" key="2">
    <source>
        <dbReference type="Proteomes" id="UP000092839"/>
    </source>
</evidence>
<reference evidence="1 2" key="1">
    <citation type="submission" date="2016-07" db="EMBL/GenBank/DDBJ databases">
        <title>Complete genome sequence of Bradyrhizobium icense LMTR 13T, a potential inoculant strain isolated from lima bean (Phaseolus lunatus) in Peru.</title>
        <authorList>
            <person name="Ormeno-Orrillo E."/>
            <person name="Duran D."/>
            <person name="Rogel M.A."/>
            <person name="Rey L."/>
            <person name="Imperial J."/>
            <person name="Ruiz-Argueso T."/>
            <person name="Martinez-Romero E."/>
        </authorList>
    </citation>
    <scope>NUCLEOTIDE SEQUENCE [LARGE SCALE GENOMIC DNA]</scope>
    <source>
        <strain evidence="1 2">LMTR 13</strain>
    </source>
</reference>
<sequence length="66" mass="7778">MGENYSDAFLKAWNARPWLLEKESDKDRAWRWWQAAKAAPDEPHHNIPFHEETMAGLDALSIRKRS</sequence>
<protein>
    <submittedName>
        <fullName evidence="1">Uncharacterized protein</fullName>
    </submittedName>
</protein>
<dbReference type="EMBL" id="CP016428">
    <property type="protein sequence ID" value="ANW00708.1"/>
    <property type="molecule type" value="Genomic_DNA"/>
</dbReference>
<organism evidence="1 2">
    <name type="scientific">Bradyrhizobium icense</name>
    <dbReference type="NCBI Taxonomy" id="1274631"/>
    <lineage>
        <taxon>Bacteria</taxon>
        <taxon>Pseudomonadati</taxon>
        <taxon>Pseudomonadota</taxon>
        <taxon>Alphaproteobacteria</taxon>
        <taxon>Hyphomicrobiales</taxon>
        <taxon>Nitrobacteraceae</taxon>
        <taxon>Bradyrhizobium</taxon>
    </lineage>
</organism>
<evidence type="ECO:0000313" key="1">
    <source>
        <dbReference type="EMBL" id="ANW00708.1"/>
    </source>
</evidence>
<dbReference type="AlphaFoldDB" id="A0A1B1UD78"/>
<keyword evidence="2" id="KW-1185">Reference proteome</keyword>
<accession>A0A1B1UD78</accession>
<proteinExistence type="predicted"/>
<name>A0A1B1UD78_9BRAD</name>
<dbReference type="Proteomes" id="UP000092839">
    <property type="component" value="Chromosome"/>
</dbReference>
<dbReference type="KEGG" id="bic:LMTR13_11520"/>
<gene>
    <name evidence="1" type="ORF">LMTR13_11520</name>
</gene>